<proteinExistence type="predicted"/>
<dbReference type="KEGG" id="mmob:F6R98_05035"/>
<dbReference type="InParanoid" id="A0A5Q0BIP1"/>
<dbReference type="Proteomes" id="UP000325755">
    <property type="component" value="Chromosome"/>
</dbReference>
<keyword evidence="3" id="KW-1185">Reference proteome</keyword>
<gene>
    <name evidence="2" type="ORF">F6R98_05035</name>
</gene>
<accession>A0A5Q0BIP1</accession>
<evidence type="ECO:0000256" key="1">
    <source>
        <dbReference type="SAM" id="MobiDB-lite"/>
    </source>
</evidence>
<organism evidence="2 3">
    <name type="scientific">Candidatus Methylospira mobilis</name>
    <dbReference type="NCBI Taxonomy" id="1808979"/>
    <lineage>
        <taxon>Bacteria</taxon>
        <taxon>Pseudomonadati</taxon>
        <taxon>Pseudomonadota</taxon>
        <taxon>Gammaproteobacteria</taxon>
        <taxon>Methylococcales</taxon>
        <taxon>Methylococcaceae</taxon>
        <taxon>Candidatus Methylospira</taxon>
    </lineage>
</organism>
<sequence length="96" mass="10507">MLQADSQNQPGEGCDLSFHPAGQQSEHQGCCLSINETRLLFLTDRYCAPGHALAAKITPRNGLDPVFTAFVEVTECQPSDNSRFRVTAIIRAIKSD</sequence>
<name>A0A5Q0BIP1_9GAMM</name>
<dbReference type="RefSeq" id="WP_153248056.1">
    <property type="nucleotide sequence ID" value="NZ_CP044205.1"/>
</dbReference>
<evidence type="ECO:0000313" key="2">
    <source>
        <dbReference type="EMBL" id="QFY42071.1"/>
    </source>
</evidence>
<evidence type="ECO:0008006" key="4">
    <source>
        <dbReference type="Google" id="ProtNLM"/>
    </source>
</evidence>
<feature type="compositionally biased region" description="Polar residues" evidence="1">
    <location>
        <begin position="1"/>
        <end position="10"/>
    </location>
</feature>
<evidence type="ECO:0000313" key="3">
    <source>
        <dbReference type="Proteomes" id="UP000325755"/>
    </source>
</evidence>
<dbReference type="EMBL" id="CP044205">
    <property type="protein sequence ID" value="QFY42071.1"/>
    <property type="molecule type" value="Genomic_DNA"/>
</dbReference>
<dbReference type="AlphaFoldDB" id="A0A5Q0BIP1"/>
<protein>
    <recommendedName>
        <fullName evidence="4">PilZ domain-containing protein</fullName>
    </recommendedName>
</protein>
<feature type="region of interest" description="Disordered" evidence="1">
    <location>
        <begin position="1"/>
        <end position="24"/>
    </location>
</feature>
<reference evidence="2 3" key="1">
    <citation type="submission" date="2019-09" db="EMBL/GenBank/DDBJ databases">
        <title>Ecophysiology of the spiral-shaped methanotroph Methylospira mobilis as revealed by the complete genome sequence.</title>
        <authorList>
            <person name="Oshkin I.Y."/>
            <person name="Dedysh S.N."/>
            <person name="Miroshnikov K."/>
            <person name="Danilova O.V."/>
            <person name="Hakobyan A."/>
            <person name="Liesack W."/>
        </authorList>
    </citation>
    <scope>NUCLEOTIDE SEQUENCE [LARGE SCALE GENOMIC DNA]</scope>
    <source>
        <strain evidence="2 3">Shm1</strain>
    </source>
</reference>